<dbReference type="KEGG" id="bbes:BESB_027640"/>
<reference evidence="2 3" key="1">
    <citation type="submission" date="2017-09" db="EMBL/GenBank/DDBJ databases">
        <title>Genome sequencing of Besnoitia besnoiti strain Bb-Ger1.</title>
        <authorList>
            <person name="Schares G."/>
            <person name="Venepally P."/>
            <person name="Lorenzi H.A."/>
        </authorList>
    </citation>
    <scope>NUCLEOTIDE SEQUENCE [LARGE SCALE GENOMIC DNA]</scope>
    <source>
        <strain evidence="2 3">Bb-Ger1</strain>
    </source>
</reference>
<feature type="compositionally biased region" description="Basic residues" evidence="1">
    <location>
        <begin position="291"/>
        <end position="301"/>
    </location>
</feature>
<evidence type="ECO:0000313" key="2">
    <source>
        <dbReference type="EMBL" id="PFH31329.1"/>
    </source>
</evidence>
<protein>
    <submittedName>
        <fullName evidence="2">Uncharacterized protein</fullName>
    </submittedName>
</protein>
<name>A0A2A9M050_BESBE</name>
<evidence type="ECO:0000313" key="3">
    <source>
        <dbReference type="Proteomes" id="UP000224006"/>
    </source>
</evidence>
<evidence type="ECO:0000256" key="1">
    <source>
        <dbReference type="SAM" id="MobiDB-lite"/>
    </source>
</evidence>
<organism evidence="2 3">
    <name type="scientific">Besnoitia besnoiti</name>
    <name type="common">Apicomplexan protozoan</name>
    <dbReference type="NCBI Taxonomy" id="94643"/>
    <lineage>
        <taxon>Eukaryota</taxon>
        <taxon>Sar</taxon>
        <taxon>Alveolata</taxon>
        <taxon>Apicomplexa</taxon>
        <taxon>Conoidasida</taxon>
        <taxon>Coccidia</taxon>
        <taxon>Eucoccidiorida</taxon>
        <taxon>Eimeriorina</taxon>
        <taxon>Sarcocystidae</taxon>
        <taxon>Besnoitia</taxon>
    </lineage>
</organism>
<gene>
    <name evidence="2" type="ORF">BESB_027640</name>
</gene>
<feature type="region of interest" description="Disordered" evidence="1">
    <location>
        <begin position="249"/>
        <end position="273"/>
    </location>
</feature>
<dbReference type="GeneID" id="40307816"/>
<dbReference type="OrthoDB" id="368910at2759"/>
<dbReference type="AlphaFoldDB" id="A0A2A9M050"/>
<dbReference type="RefSeq" id="XP_029215338.1">
    <property type="nucleotide sequence ID" value="XM_029361438.1"/>
</dbReference>
<dbReference type="Proteomes" id="UP000224006">
    <property type="component" value="Unassembled WGS sequence"/>
</dbReference>
<sequence length="310" mass="33420">MPRFLVRPPWGKAALLENIRTGPWARTPRTCEAVPPLRFSASRDSQRLSQFFCGASAQYDVCSLLPSPPSAAAWTVRSFSSGCLRASSYRSRSFPVSFSFDCSSSDLSASISGHIYAHSFPSSSSPSAASLSSSTASLQYWWRSFPGVQISTPGDFPGKRSRVPVAAALPYGVSHAELTAVPLARSAQCAHMQAVKRTMGLKFCAEEFVSRRSELGDQTASVSSVIVPAPAMMRQASVRSDVKNAATVTGGEARGSIQKGGLGGPRGTEEGSMWCSDRKRKILNGTEYIRRKSSHRGRIKRGSQAPAYKR</sequence>
<dbReference type="VEuPathDB" id="ToxoDB:BESB_027640"/>
<keyword evidence="3" id="KW-1185">Reference proteome</keyword>
<dbReference type="EMBL" id="NWUJ01000015">
    <property type="protein sequence ID" value="PFH31329.1"/>
    <property type="molecule type" value="Genomic_DNA"/>
</dbReference>
<accession>A0A2A9M050</accession>
<comment type="caution">
    <text evidence="2">The sequence shown here is derived from an EMBL/GenBank/DDBJ whole genome shotgun (WGS) entry which is preliminary data.</text>
</comment>
<feature type="region of interest" description="Disordered" evidence="1">
    <location>
        <begin position="289"/>
        <end position="310"/>
    </location>
</feature>
<proteinExistence type="predicted"/>